<gene>
    <name evidence="2" type="ORF">ACFQ2K_14965</name>
</gene>
<proteinExistence type="predicted"/>
<keyword evidence="3" id="KW-1185">Reference proteome</keyword>
<feature type="compositionally biased region" description="Polar residues" evidence="1">
    <location>
        <begin position="176"/>
        <end position="185"/>
    </location>
</feature>
<reference evidence="3" key="1">
    <citation type="journal article" date="2019" name="Int. J. Syst. Evol. Microbiol.">
        <title>The Global Catalogue of Microorganisms (GCM) 10K type strain sequencing project: providing services to taxonomists for standard genome sequencing and annotation.</title>
        <authorList>
            <consortium name="The Broad Institute Genomics Platform"/>
            <consortium name="The Broad Institute Genome Sequencing Center for Infectious Disease"/>
            <person name="Wu L."/>
            <person name="Ma J."/>
        </authorList>
    </citation>
    <scope>NUCLEOTIDE SEQUENCE [LARGE SCALE GENOMIC DNA]</scope>
    <source>
        <strain evidence="3">JCM 12607</strain>
    </source>
</reference>
<evidence type="ECO:0008006" key="4">
    <source>
        <dbReference type="Google" id="ProtNLM"/>
    </source>
</evidence>
<name>A0ABW2WUB3_9ACTN</name>
<evidence type="ECO:0000313" key="3">
    <source>
        <dbReference type="Proteomes" id="UP001596915"/>
    </source>
</evidence>
<comment type="caution">
    <text evidence="2">The sequence shown here is derived from an EMBL/GenBank/DDBJ whole genome shotgun (WGS) entry which is preliminary data.</text>
</comment>
<organism evidence="2 3">
    <name type="scientific">Streptomyces sanglieri</name>
    <dbReference type="NCBI Taxonomy" id="193460"/>
    <lineage>
        <taxon>Bacteria</taxon>
        <taxon>Bacillati</taxon>
        <taxon>Actinomycetota</taxon>
        <taxon>Actinomycetes</taxon>
        <taxon>Kitasatosporales</taxon>
        <taxon>Streptomycetaceae</taxon>
        <taxon>Streptomyces</taxon>
    </lineage>
</organism>
<dbReference type="EMBL" id="JBHTGL010000008">
    <property type="protein sequence ID" value="MFD0623877.1"/>
    <property type="molecule type" value="Genomic_DNA"/>
</dbReference>
<protein>
    <recommendedName>
        <fullName evidence="4">Alpha-galactosidase NEW3 domain-containing protein</fullName>
    </recommendedName>
</protein>
<sequence length="207" mass="21295">MAVTGSPLSLSTAAQSVTGADLKVTVTADRTRAGALPRRLPVTVDGVRGTLTTRPGTKTSLTLTVPATGQTGVRDVDASVGRQARLRTTTKVVEPYTVTGRPDIRRNGAGLTVRLTNNDPERALAPAPVGWRVGPWTGTIADPGPVPAGKSFERTVELPSGAQQFTSYAYSVTTGDATESGSLSLSPVEPAADTTLAPVDLDSRGSG</sequence>
<feature type="region of interest" description="Disordered" evidence="1">
    <location>
        <begin position="176"/>
        <end position="207"/>
    </location>
</feature>
<evidence type="ECO:0000256" key="1">
    <source>
        <dbReference type="SAM" id="MobiDB-lite"/>
    </source>
</evidence>
<dbReference type="Proteomes" id="UP001596915">
    <property type="component" value="Unassembled WGS sequence"/>
</dbReference>
<accession>A0ABW2WUB3</accession>
<evidence type="ECO:0000313" key="2">
    <source>
        <dbReference type="EMBL" id="MFD0623877.1"/>
    </source>
</evidence>